<feature type="domain" description="ABC transporter" evidence="6">
    <location>
        <begin position="239"/>
        <end position="435"/>
    </location>
</feature>
<evidence type="ECO:0000256" key="3">
    <source>
        <dbReference type="ARBA" id="ARBA00022741"/>
    </source>
</evidence>
<dbReference type="InterPro" id="IPR027417">
    <property type="entry name" value="P-loop_NTPase"/>
</dbReference>
<comment type="similarity">
    <text evidence="1">Belongs to the ABC transporter superfamily.</text>
</comment>
<feature type="transmembrane region" description="Helical" evidence="5">
    <location>
        <begin position="52"/>
        <end position="71"/>
    </location>
</feature>
<evidence type="ECO:0000313" key="8">
    <source>
        <dbReference type="Proteomes" id="UP000019267"/>
    </source>
</evidence>
<dbReference type="PROSITE" id="PS50893">
    <property type="entry name" value="ABC_TRANSPORTER_2"/>
    <property type="match status" value="1"/>
</dbReference>
<dbReference type="SMART" id="SM00382">
    <property type="entry name" value="AAA"/>
    <property type="match status" value="1"/>
</dbReference>
<keyword evidence="2" id="KW-0813">Transport</keyword>
<evidence type="ECO:0000256" key="4">
    <source>
        <dbReference type="ARBA" id="ARBA00022840"/>
    </source>
</evidence>
<dbReference type="RefSeq" id="WP_025363597.1">
    <property type="nucleotide sequence ID" value="NZ_CP006681.1"/>
</dbReference>
<dbReference type="EMBL" id="CP006681">
    <property type="protein sequence ID" value="AHI53375.1"/>
    <property type="molecule type" value="Genomic_DNA"/>
</dbReference>
<dbReference type="HOGENOM" id="CLU_629903_0_0_14"/>
<dbReference type="OrthoDB" id="392089at2"/>
<organism evidence="7 8">
    <name type="scientific">Spiroplasma culicicola AES-1</name>
    <dbReference type="NCBI Taxonomy" id="1276246"/>
    <lineage>
        <taxon>Bacteria</taxon>
        <taxon>Bacillati</taxon>
        <taxon>Mycoplasmatota</taxon>
        <taxon>Mollicutes</taxon>
        <taxon>Entomoplasmatales</taxon>
        <taxon>Spiroplasmataceae</taxon>
        <taxon>Spiroplasma</taxon>
    </lineage>
</organism>
<protein>
    <recommendedName>
        <fullName evidence="6">ABC transporter domain-containing protein</fullName>
    </recommendedName>
</protein>
<keyword evidence="5" id="KW-1133">Transmembrane helix</keyword>
<sequence>MKKILKLNYKRLLNRWYIIAPILLFTYFPLFADILTFSEEKFLSNITPIWSNIQLNVGNLLIILIMVIYLYNDYLNGLWTYTTSTNIKPRKIIFSYMLTGLIICFFNVFIQFFWKLFYYHNQIHDYGVILFMYDYLFDNIIFIIFILMFLFYKLPAKRDLSIIFICANIAFNYFQISLLISTMVDSYIVYLIVSFIPIINIYLLNSLNPHFWIVILLTLITICVFLFLFLYSKKQNNSIDEINIKLKVSSFFTLEVNHLKLNKNDVIGIVGENGSGKSTFMKCLYLYLDTKNISKPNEYKYDVLQQITNLGMLKNFDIADMLKNNAKSDIDLLKLFKDYKLHNYKNHCYSKMSPGQQQRFKFMLLEIFNNDILILDEPFNFLDNKWEKQIGEKIKEYKNKYRVIFIINHDLDMIKSYCNRIIEFEDGQIIKDQNL</sequence>
<feature type="transmembrane region" description="Helical" evidence="5">
    <location>
        <begin position="126"/>
        <end position="150"/>
    </location>
</feature>
<keyword evidence="5" id="KW-0472">Membrane</keyword>
<dbReference type="AlphaFoldDB" id="W6A906"/>
<accession>W6A906</accession>
<evidence type="ECO:0000256" key="1">
    <source>
        <dbReference type="ARBA" id="ARBA00005417"/>
    </source>
</evidence>
<feature type="transmembrane region" description="Helical" evidence="5">
    <location>
        <begin position="92"/>
        <end position="114"/>
    </location>
</feature>
<dbReference type="SUPFAM" id="SSF52540">
    <property type="entry name" value="P-loop containing nucleoside triphosphate hydrolases"/>
    <property type="match status" value="1"/>
</dbReference>
<keyword evidence="3" id="KW-0547">Nucleotide-binding</keyword>
<evidence type="ECO:0000256" key="5">
    <source>
        <dbReference type="SAM" id="Phobius"/>
    </source>
</evidence>
<feature type="transmembrane region" description="Helical" evidence="5">
    <location>
        <begin position="12"/>
        <end position="32"/>
    </location>
</feature>
<feature type="transmembrane region" description="Helical" evidence="5">
    <location>
        <begin position="162"/>
        <end position="181"/>
    </location>
</feature>
<proteinExistence type="inferred from homology"/>
<feature type="transmembrane region" description="Helical" evidence="5">
    <location>
        <begin position="211"/>
        <end position="231"/>
    </location>
</feature>
<feature type="transmembrane region" description="Helical" evidence="5">
    <location>
        <begin position="187"/>
        <end position="204"/>
    </location>
</feature>
<dbReference type="Pfam" id="PF00005">
    <property type="entry name" value="ABC_tran"/>
    <property type="match status" value="1"/>
</dbReference>
<dbReference type="PANTHER" id="PTHR42711">
    <property type="entry name" value="ABC TRANSPORTER ATP-BINDING PROTEIN"/>
    <property type="match status" value="1"/>
</dbReference>
<evidence type="ECO:0000256" key="2">
    <source>
        <dbReference type="ARBA" id="ARBA00022448"/>
    </source>
</evidence>
<dbReference type="Proteomes" id="UP000019267">
    <property type="component" value="Chromosome"/>
</dbReference>
<dbReference type="InterPro" id="IPR050763">
    <property type="entry name" value="ABC_transporter_ATP-binding"/>
</dbReference>
<dbReference type="STRING" id="1276246.SCULI_v1c10350"/>
<dbReference type="PANTHER" id="PTHR42711:SF5">
    <property type="entry name" value="ABC TRANSPORTER ATP-BINDING PROTEIN NATA"/>
    <property type="match status" value="1"/>
</dbReference>
<dbReference type="KEGG" id="scq:SCULI_v1c10350"/>
<keyword evidence="5" id="KW-0812">Transmembrane</keyword>
<dbReference type="GO" id="GO:0005524">
    <property type="term" value="F:ATP binding"/>
    <property type="evidence" value="ECO:0007669"/>
    <property type="project" value="UniProtKB-KW"/>
</dbReference>
<keyword evidence="8" id="KW-1185">Reference proteome</keyword>
<dbReference type="Gene3D" id="3.40.50.300">
    <property type="entry name" value="P-loop containing nucleotide triphosphate hydrolases"/>
    <property type="match status" value="1"/>
</dbReference>
<name>W6A906_9MOLU</name>
<dbReference type="InterPro" id="IPR003439">
    <property type="entry name" value="ABC_transporter-like_ATP-bd"/>
</dbReference>
<dbReference type="GO" id="GO:0016887">
    <property type="term" value="F:ATP hydrolysis activity"/>
    <property type="evidence" value="ECO:0007669"/>
    <property type="project" value="InterPro"/>
</dbReference>
<dbReference type="eggNOG" id="COG1131">
    <property type="taxonomic scope" value="Bacteria"/>
</dbReference>
<reference evidence="7 8" key="1">
    <citation type="journal article" date="2014" name="Genome Biol. Evol.">
        <title>Molecular evolution of the substrate utilization strategies and putative virulence factors in mosquito-associated Spiroplasma species.</title>
        <authorList>
            <person name="Chang T.H."/>
            <person name="Lo W.S."/>
            <person name="Ku C."/>
            <person name="Chen L.L."/>
            <person name="Kuo C.H."/>
        </authorList>
    </citation>
    <scope>NUCLEOTIDE SEQUENCE [LARGE SCALE GENOMIC DNA]</scope>
    <source>
        <strain evidence="7">AES-1</strain>
    </source>
</reference>
<gene>
    <name evidence="7" type="ORF">SCULI_v1c10350</name>
</gene>
<evidence type="ECO:0000259" key="6">
    <source>
        <dbReference type="PROSITE" id="PS50893"/>
    </source>
</evidence>
<dbReference type="PATRIC" id="fig|1276246.3.peg.1031"/>
<dbReference type="InterPro" id="IPR003593">
    <property type="entry name" value="AAA+_ATPase"/>
</dbReference>
<evidence type="ECO:0000313" key="7">
    <source>
        <dbReference type="EMBL" id="AHI53375.1"/>
    </source>
</evidence>
<keyword evidence="4" id="KW-0067">ATP-binding</keyword>